<dbReference type="Pfam" id="PF00440">
    <property type="entry name" value="TetR_N"/>
    <property type="match status" value="1"/>
</dbReference>
<evidence type="ECO:0000256" key="3">
    <source>
        <dbReference type="ARBA" id="ARBA00023163"/>
    </source>
</evidence>
<sequence>MVRIKKPPEVRSNELLDCAQRLFFTRGYESTTVNDIIREAGVSKGAFYHYFPSKEALLETLAVRLSRENLKQFQPLFDNPSINAIGRLNALFAGSRRLKVELAPQLRKTFNVLFKPENVVLFHRINEALTAVVQPLLADILKQGHEEGSLDAPDPQAFALMLLELRLSVGKVMHQALKQAETGDIDGAVTMLDDWMLTYGIALDRILKLPEGTLQVAEPGFARAFLTSE</sequence>
<dbReference type="InterPro" id="IPR001647">
    <property type="entry name" value="HTH_TetR"/>
</dbReference>
<dbReference type="SUPFAM" id="SSF46689">
    <property type="entry name" value="Homeodomain-like"/>
    <property type="match status" value="1"/>
</dbReference>
<name>A0ABV0LX70_9HYPH</name>
<dbReference type="InterPro" id="IPR009057">
    <property type="entry name" value="Homeodomain-like_sf"/>
</dbReference>
<reference evidence="6 7" key="1">
    <citation type="submission" date="2024-05" db="EMBL/GenBank/DDBJ databases">
        <title>Neorhizobium sp. Rsf11, a plant growth promoting and heavy metal resistant PAH-degrader.</title>
        <authorList>
            <person name="Golubev S.N."/>
            <person name="Muratova A.Y."/>
            <person name="Markelova M.I."/>
        </authorList>
    </citation>
    <scope>NUCLEOTIDE SEQUENCE [LARGE SCALE GENOMIC DNA]</scope>
    <source>
        <strain evidence="6 7">Rsf11</strain>
    </source>
</reference>
<dbReference type="PROSITE" id="PS01081">
    <property type="entry name" value="HTH_TETR_1"/>
    <property type="match status" value="1"/>
</dbReference>
<feature type="domain" description="HTH tetR-type" evidence="5">
    <location>
        <begin position="9"/>
        <end position="69"/>
    </location>
</feature>
<evidence type="ECO:0000313" key="6">
    <source>
        <dbReference type="EMBL" id="MEQ1403354.1"/>
    </source>
</evidence>
<dbReference type="EMBL" id="JBEAAL010000001">
    <property type="protein sequence ID" value="MEQ1403354.1"/>
    <property type="molecule type" value="Genomic_DNA"/>
</dbReference>
<dbReference type="PANTHER" id="PTHR30055">
    <property type="entry name" value="HTH-TYPE TRANSCRIPTIONAL REGULATOR RUTR"/>
    <property type="match status" value="1"/>
</dbReference>
<dbReference type="Gene3D" id="1.10.357.10">
    <property type="entry name" value="Tetracycline Repressor, domain 2"/>
    <property type="match status" value="1"/>
</dbReference>
<evidence type="ECO:0000259" key="5">
    <source>
        <dbReference type="PROSITE" id="PS50977"/>
    </source>
</evidence>
<protein>
    <submittedName>
        <fullName evidence="6">TetR/AcrR family transcriptional regulator</fullName>
    </submittedName>
</protein>
<dbReference type="Proteomes" id="UP001496627">
    <property type="component" value="Unassembled WGS sequence"/>
</dbReference>
<feature type="DNA-binding region" description="H-T-H motif" evidence="4">
    <location>
        <begin position="32"/>
        <end position="51"/>
    </location>
</feature>
<dbReference type="PANTHER" id="PTHR30055:SF234">
    <property type="entry name" value="HTH-TYPE TRANSCRIPTIONAL REGULATOR BETI"/>
    <property type="match status" value="1"/>
</dbReference>
<evidence type="ECO:0000256" key="2">
    <source>
        <dbReference type="ARBA" id="ARBA00023125"/>
    </source>
</evidence>
<evidence type="ECO:0000256" key="1">
    <source>
        <dbReference type="ARBA" id="ARBA00023015"/>
    </source>
</evidence>
<organism evidence="6 7">
    <name type="scientific">Neorhizobium phenanthreniclasticum</name>
    <dbReference type="NCBI Taxonomy" id="3157917"/>
    <lineage>
        <taxon>Bacteria</taxon>
        <taxon>Pseudomonadati</taxon>
        <taxon>Pseudomonadota</taxon>
        <taxon>Alphaproteobacteria</taxon>
        <taxon>Hyphomicrobiales</taxon>
        <taxon>Rhizobiaceae</taxon>
        <taxon>Rhizobium/Agrobacterium group</taxon>
        <taxon>Neorhizobium</taxon>
    </lineage>
</organism>
<keyword evidence="2 4" id="KW-0238">DNA-binding</keyword>
<dbReference type="InterPro" id="IPR023772">
    <property type="entry name" value="DNA-bd_HTH_TetR-type_CS"/>
</dbReference>
<evidence type="ECO:0000256" key="4">
    <source>
        <dbReference type="PROSITE-ProRule" id="PRU00335"/>
    </source>
</evidence>
<dbReference type="PRINTS" id="PR00455">
    <property type="entry name" value="HTHTETR"/>
</dbReference>
<dbReference type="PROSITE" id="PS50977">
    <property type="entry name" value="HTH_TETR_2"/>
    <property type="match status" value="1"/>
</dbReference>
<evidence type="ECO:0000313" key="7">
    <source>
        <dbReference type="Proteomes" id="UP001496627"/>
    </source>
</evidence>
<keyword evidence="1" id="KW-0805">Transcription regulation</keyword>
<accession>A0ABV0LX70</accession>
<gene>
    <name evidence="6" type="ORF">ABK249_00280</name>
</gene>
<keyword evidence="7" id="KW-1185">Reference proteome</keyword>
<dbReference type="RefSeq" id="WP_037157962.1">
    <property type="nucleotide sequence ID" value="NZ_JBEAAL010000001.1"/>
</dbReference>
<dbReference type="InterPro" id="IPR050109">
    <property type="entry name" value="HTH-type_TetR-like_transc_reg"/>
</dbReference>
<proteinExistence type="predicted"/>
<comment type="caution">
    <text evidence="6">The sequence shown here is derived from an EMBL/GenBank/DDBJ whole genome shotgun (WGS) entry which is preliminary data.</text>
</comment>
<keyword evidence="3" id="KW-0804">Transcription</keyword>